<dbReference type="PRINTS" id="PR01438">
    <property type="entry name" value="UNVRSLSTRESS"/>
</dbReference>
<dbReference type="RefSeq" id="WP_304449785.1">
    <property type="nucleotide sequence ID" value="NZ_JARRAH010000003.1"/>
</dbReference>
<evidence type="ECO:0000259" key="2">
    <source>
        <dbReference type="Pfam" id="PF00582"/>
    </source>
</evidence>
<dbReference type="PANTHER" id="PTHR46268:SF6">
    <property type="entry name" value="UNIVERSAL STRESS PROTEIN UP12"/>
    <property type="match status" value="1"/>
</dbReference>
<gene>
    <name evidence="3" type="ORF">ACFQHK_16410</name>
</gene>
<accession>A0ABD5UIV7</accession>
<dbReference type="SUPFAM" id="SSF52402">
    <property type="entry name" value="Adenine nucleotide alpha hydrolases-like"/>
    <property type="match status" value="1"/>
</dbReference>
<feature type="domain" description="UspA" evidence="2">
    <location>
        <begin position="1"/>
        <end position="137"/>
    </location>
</feature>
<protein>
    <submittedName>
        <fullName evidence="3">Universal stress protein</fullName>
    </submittedName>
</protein>
<dbReference type="InterPro" id="IPR006015">
    <property type="entry name" value="Universal_stress_UspA"/>
</dbReference>
<proteinExistence type="inferred from homology"/>
<dbReference type="InterPro" id="IPR014729">
    <property type="entry name" value="Rossmann-like_a/b/a_fold"/>
</dbReference>
<dbReference type="Gene3D" id="3.40.50.620">
    <property type="entry name" value="HUPs"/>
    <property type="match status" value="1"/>
</dbReference>
<evidence type="ECO:0000313" key="4">
    <source>
        <dbReference type="Proteomes" id="UP001596406"/>
    </source>
</evidence>
<comment type="caution">
    <text evidence="3">The sequence shown here is derived from an EMBL/GenBank/DDBJ whole genome shotgun (WGS) entry which is preliminary data.</text>
</comment>
<reference evidence="3 4" key="1">
    <citation type="journal article" date="2019" name="Int. J. Syst. Evol. Microbiol.">
        <title>The Global Catalogue of Microorganisms (GCM) 10K type strain sequencing project: providing services to taxonomists for standard genome sequencing and annotation.</title>
        <authorList>
            <consortium name="The Broad Institute Genomics Platform"/>
            <consortium name="The Broad Institute Genome Sequencing Center for Infectious Disease"/>
            <person name="Wu L."/>
            <person name="Ma J."/>
        </authorList>
    </citation>
    <scope>NUCLEOTIDE SEQUENCE [LARGE SCALE GENOMIC DNA]</scope>
    <source>
        <strain evidence="3 4">PSRA2</strain>
    </source>
</reference>
<dbReference type="Pfam" id="PF00582">
    <property type="entry name" value="Usp"/>
    <property type="match status" value="1"/>
</dbReference>
<organism evidence="3 4">
    <name type="scientific">Halomarina ordinaria</name>
    <dbReference type="NCBI Taxonomy" id="3033939"/>
    <lineage>
        <taxon>Archaea</taxon>
        <taxon>Methanobacteriati</taxon>
        <taxon>Methanobacteriota</taxon>
        <taxon>Stenosarchaea group</taxon>
        <taxon>Halobacteria</taxon>
        <taxon>Halobacteriales</taxon>
        <taxon>Natronomonadaceae</taxon>
        <taxon>Halomarina</taxon>
    </lineage>
</organism>
<dbReference type="CDD" id="cd00293">
    <property type="entry name" value="USP-like"/>
    <property type="match status" value="1"/>
</dbReference>
<evidence type="ECO:0000256" key="1">
    <source>
        <dbReference type="ARBA" id="ARBA00008791"/>
    </source>
</evidence>
<keyword evidence="4" id="KW-1185">Reference proteome</keyword>
<dbReference type="Proteomes" id="UP001596406">
    <property type="component" value="Unassembled WGS sequence"/>
</dbReference>
<dbReference type="AlphaFoldDB" id="A0ABD5UIV7"/>
<dbReference type="InterPro" id="IPR006016">
    <property type="entry name" value="UspA"/>
</dbReference>
<sequence length="140" mass="14928">MYSRILLPTDGSDGAAEAAETGLELATRFDASVHALSVIDARFVASDYDLVVEAAERDAERALDAVDELGNEYGVPVEKHLRRGVPAEEIVDAIGAYDVDLVVMGTHGRTGIDRLVHLGSVTERVVRAAPVHVTTVPLHG</sequence>
<evidence type="ECO:0000313" key="3">
    <source>
        <dbReference type="EMBL" id="MFC6838066.1"/>
    </source>
</evidence>
<name>A0ABD5UIV7_9EURY</name>
<dbReference type="EMBL" id="JBHSXM010000003">
    <property type="protein sequence ID" value="MFC6838066.1"/>
    <property type="molecule type" value="Genomic_DNA"/>
</dbReference>
<dbReference type="PANTHER" id="PTHR46268">
    <property type="entry name" value="STRESS RESPONSE PROTEIN NHAX"/>
    <property type="match status" value="1"/>
</dbReference>
<comment type="similarity">
    <text evidence="1">Belongs to the universal stress protein A family.</text>
</comment>